<reference evidence="2" key="1">
    <citation type="submission" date="2020-05" db="EMBL/GenBank/DDBJ databases">
        <title>Mycena genomes resolve the evolution of fungal bioluminescence.</title>
        <authorList>
            <person name="Tsai I.J."/>
        </authorList>
    </citation>
    <scope>NUCLEOTIDE SEQUENCE</scope>
    <source>
        <strain evidence="2">160909Yilan</strain>
    </source>
</reference>
<protein>
    <submittedName>
        <fullName evidence="2">Uncharacterized protein</fullName>
    </submittedName>
</protein>
<gene>
    <name evidence="2" type="ORF">MSAN_01498200</name>
</gene>
<sequence>MTHSSDPGEPFRLLATYRPANAPRRRRNTTLSNHHASTTTTHHSASPCRRERESGTHLVSDVLARQLVFGLFRRLPHCHFSYPNFTTASAPQRESDSEPRSISSTTMTMAPPDRAPLDEPRATSD</sequence>
<feature type="region of interest" description="Disordered" evidence="1">
    <location>
        <begin position="83"/>
        <end position="125"/>
    </location>
</feature>
<evidence type="ECO:0000313" key="3">
    <source>
        <dbReference type="Proteomes" id="UP000623467"/>
    </source>
</evidence>
<dbReference type="Proteomes" id="UP000623467">
    <property type="component" value="Unassembled WGS sequence"/>
</dbReference>
<organism evidence="2 3">
    <name type="scientific">Mycena sanguinolenta</name>
    <dbReference type="NCBI Taxonomy" id="230812"/>
    <lineage>
        <taxon>Eukaryota</taxon>
        <taxon>Fungi</taxon>
        <taxon>Dikarya</taxon>
        <taxon>Basidiomycota</taxon>
        <taxon>Agaricomycotina</taxon>
        <taxon>Agaricomycetes</taxon>
        <taxon>Agaricomycetidae</taxon>
        <taxon>Agaricales</taxon>
        <taxon>Marasmiineae</taxon>
        <taxon>Mycenaceae</taxon>
        <taxon>Mycena</taxon>
    </lineage>
</organism>
<feature type="region of interest" description="Disordered" evidence="1">
    <location>
        <begin position="1"/>
        <end position="55"/>
    </location>
</feature>
<feature type="compositionally biased region" description="Basic and acidic residues" evidence="1">
    <location>
        <begin position="115"/>
        <end position="125"/>
    </location>
</feature>
<dbReference type="AlphaFoldDB" id="A0A8H7CWI0"/>
<evidence type="ECO:0000256" key="1">
    <source>
        <dbReference type="SAM" id="MobiDB-lite"/>
    </source>
</evidence>
<feature type="compositionally biased region" description="Low complexity" evidence="1">
    <location>
        <begin position="29"/>
        <end position="46"/>
    </location>
</feature>
<dbReference type="EMBL" id="JACAZH010000012">
    <property type="protein sequence ID" value="KAF7353109.1"/>
    <property type="molecule type" value="Genomic_DNA"/>
</dbReference>
<comment type="caution">
    <text evidence="2">The sequence shown here is derived from an EMBL/GenBank/DDBJ whole genome shotgun (WGS) entry which is preliminary data.</text>
</comment>
<feature type="compositionally biased region" description="Polar residues" evidence="1">
    <location>
        <begin position="83"/>
        <end position="92"/>
    </location>
</feature>
<name>A0A8H7CWI0_9AGAR</name>
<proteinExistence type="predicted"/>
<accession>A0A8H7CWI0</accession>
<evidence type="ECO:0000313" key="2">
    <source>
        <dbReference type="EMBL" id="KAF7353109.1"/>
    </source>
</evidence>
<keyword evidence="3" id="KW-1185">Reference proteome</keyword>